<reference evidence="10" key="1">
    <citation type="submission" date="2022-07" db="EMBL/GenBank/DDBJ databases">
        <title>Genome sequencing of Photobacterium atrarenae GJH2-4.</title>
        <authorList>
            <person name="Park S.-J."/>
        </authorList>
    </citation>
    <scope>NUCLEOTIDE SEQUENCE</scope>
    <source>
        <strain evidence="10">GJH2-4</strain>
    </source>
</reference>
<dbReference type="InterPro" id="IPR001851">
    <property type="entry name" value="ABC_transp_permease"/>
</dbReference>
<keyword evidence="3" id="KW-0813">Transport</keyword>
<keyword evidence="4" id="KW-1003">Cell membrane</keyword>
<dbReference type="PANTHER" id="PTHR32196">
    <property type="entry name" value="ABC TRANSPORTER PERMEASE PROTEIN YPHD-RELATED-RELATED"/>
    <property type="match status" value="1"/>
</dbReference>
<evidence type="ECO:0000256" key="6">
    <source>
        <dbReference type="ARBA" id="ARBA00022692"/>
    </source>
</evidence>
<evidence type="ECO:0000256" key="3">
    <source>
        <dbReference type="ARBA" id="ARBA00022448"/>
    </source>
</evidence>
<evidence type="ECO:0000313" key="10">
    <source>
        <dbReference type="EMBL" id="UTV29823.1"/>
    </source>
</evidence>
<dbReference type="PANTHER" id="PTHR32196:SF21">
    <property type="entry name" value="ABC TRANSPORTER PERMEASE PROTEIN YPHD-RELATED"/>
    <property type="match status" value="1"/>
</dbReference>
<feature type="transmembrane region" description="Helical" evidence="9">
    <location>
        <begin position="314"/>
        <end position="331"/>
    </location>
</feature>
<accession>A0ABY5GLK6</accession>
<feature type="transmembrane region" description="Helical" evidence="9">
    <location>
        <begin position="87"/>
        <end position="105"/>
    </location>
</feature>
<feature type="transmembrane region" description="Helical" evidence="9">
    <location>
        <begin position="184"/>
        <end position="205"/>
    </location>
</feature>
<feature type="transmembrane region" description="Helical" evidence="9">
    <location>
        <begin position="146"/>
        <end position="164"/>
    </location>
</feature>
<feature type="transmembrane region" description="Helical" evidence="9">
    <location>
        <begin position="117"/>
        <end position="139"/>
    </location>
</feature>
<feature type="transmembrane region" description="Helical" evidence="9">
    <location>
        <begin position="56"/>
        <end position="75"/>
    </location>
</feature>
<dbReference type="RefSeq" id="WP_255391152.1">
    <property type="nucleotide sequence ID" value="NZ_CP101509.1"/>
</dbReference>
<comment type="similarity">
    <text evidence="2">Belongs to the binding-protein-dependent transport system permease family. AraH/RbsC subfamily.</text>
</comment>
<gene>
    <name evidence="10" type="ORF">NNL38_22725</name>
</gene>
<evidence type="ECO:0000256" key="4">
    <source>
        <dbReference type="ARBA" id="ARBA00022475"/>
    </source>
</evidence>
<feature type="transmembrane region" description="Helical" evidence="9">
    <location>
        <begin position="236"/>
        <end position="257"/>
    </location>
</feature>
<dbReference type="EMBL" id="CP101509">
    <property type="protein sequence ID" value="UTV29823.1"/>
    <property type="molecule type" value="Genomic_DNA"/>
</dbReference>
<keyword evidence="7 9" id="KW-1133">Transmembrane helix</keyword>
<feature type="transmembrane region" description="Helical" evidence="9">
    <location>
        <begin position="27"/>
        <end position="50"/>
    </location>
</feature>
<evidence type="ECO:0000256" key="8">
    <source>
        <dbReference type="ARBA" id="ARBA00023136"/>
    </source>
</evidence>
<keyword evidence="11" id="KW-1185">Reference proteome</keyword>
<sequence>MIAKIMAATADGKAAPSQRYGRWMSKYAIYMVFIAMCIVMSILSPVFLTVANLLNVLTQMASIGLLALGVTIIIITRGIDLSSGSVLAVAAVVSASMAQSLDWGMRMYPNLPELPVIVPILAALAVGALCGYINGALIAYTGIPPFIATLGMMIIARGAALLYSDGRPVSSLIESYQWIGQGSVLGLPVPVLIFIVMAVVSYILLNYTRFGKYAYAIGGNETAAYVSGINVKKYKILVYTYAGVLAGIAALILAARINSGQPGLGVMYELDAIAAATVGGVSHAGGIGTIQGTIIGTMIMGVLQNGLDLLNVSAYWQQMVKGLVIVIAVIFDMKRHKKSA</sequence>
<keyword evidence="6 9" id="KW-0812">Transmembrane</keyword>
<evidence type="ECO:0000313" key="11">
    <source>
        <dbReference type="Proteomes" id="UP001057998"/>
    </source>
</evidence>
<dbReference type="Pfam" id="PF02653">
    <property type="entry name" value="BPD_transp_2"/>
    <property type="match status" value="1"/>
</dbReference>
<evidence type="ECO:0000256" key="7">
    <source>
        <dbReference type="ARBA" id="ARBA00022989"/>
    </source>
</evidence>
<evidence type="ECO:0000256" key="2">
    <source>
        <dbReference type="ARBA" id="ARBA00007942"/>
    </source>
</evidence>
<evidence type="ECO:0000256" key="1">
    <source>
        <dbReference type="ARBA" id="ARBA00004429"/>
    </source>
</evidence>
<proteinExistence type="inferred from homology"/>
<evidence type="ECO:0000256" key="9">
    <source>
        <dbReference type="SAM" id="Phobius"/>
    </source>
</evidence>
<name>A0ABY5GLK6_9GAMM</name>
<keyword evidence="8 9" id="KW-0472">Membrane</keyword>
<organism evidence="10 11">
    <name type="scientific">Photobacterium atrarenae</name>
    <dbReference type="NCBI Taxonomy" id="865757"/>
    <lineage>
        <taxon>Bacteria</taxon>
        <taxon>Pseudomonadati</taxon>
        <taxon>Pseudomonadota</taxon>
        <taxon>Gammaproteobacteria</taxon>
        <taxon>Vibrionales</taxon>
        <taxon>Vibrionaceae</taxon>
        <taxon>Photobacterium</taxon>
    </lineage>
</organism>
<keyword evidence="5" id="KW-0997">Cell inner membrane</keyword>
<dbReference type="Proteomes" id="UP001057998">
    <property type="component" value="Chromosome 2"/>
</dbReference>
<evidence type="ECO:0000256" key="5">
    <source>
        <dbReference type="ARBA" id="ARBA00022519"/>
    </source>
</evidence>
<dbReference type="CDD" id="cd06579">
    <property type="entry name" value="TM_PBP1_transp_AraH_like"/>
    <property type="match status" value="1"/>
</dbReference>
<comment type="subcellular location">
    <subcellularLocation>
        <location evidence="1">Cell inner membrane</location>
        <topology evidence="1">Multi-pass membrane protein</topology>
    </subcellularLocation>
</comment>
<protein>
    <submittedName>
        <fullName evidence="10">ABC transporter permease</fullName>
    </submittedName>
</protein>